<dbReference type="KEGG" id="mus:103992380"/>
<feature type="region of interest" description="Disordered" evidence="7">
    <location>
        <begin position="230"/>
        <end position="250"/>
    </location>
</feature>
<dbReference type="AlphaFoldDB" id="A0A804JYF0"/>
<evidence type="ECO:0000313" key="10">
    <source>
        <dbReference type="EnsemblPlants" id="Ma07_p22050.1"/>
    </source>
</evidence>
<evidence type="ECO:0000256" key="2">
    <source>
        <dbReference type="ARBA" id="ARBA00005510"/>
    </source>
</evidence>
<feature type="region of interest" description="Disordered" evidence="7">
    <location>
        <begin position="1"/>
        <end position="29"/>
    </location>
</feature>
<keyword evidence="5" id="KW-0804">Transcription</keyword>
<comment type="similarity">
    <text evidence="2">Belongs to the bHLH protein family.</text>
</comment>
<keyword evidence="6" id="KW-0539">Nucleus</keyword>
<dbReference type="Gene3D" id="4.10.280.10">
    <property type="entry name" value="Helix-loop-helix DNA-binding domain"/>
    <property type="match status" value="1"/>
</dbReference>
<evidence type="ECO:0000256" key="3">
    <source>
        <dbReference type="ARBA" id="ARBA00023015"/>
    </source>
</evidence>
<feature type="compositionally biased region" description="Polar residues" evidence="7">
    <location>
        <begin position="125"/>
        <end position="136"/>
    </location>
</feature>
<gene>
    <name evidence="9" type="ORF">GSMUA_32390.1</name>
</gene>
<sequence>MYRSHPVPPLKDLNLPYPSAGPFGVQRTEEPGSDLLVHHHHHHHHQQMSSGLLRYRSAPSSLLGEVCEEFDPVSAASHETETMYARFLAPDPRDEVRDKPSGVAASSAGHSSPHVPPPPAAPEVNEQQSRGFSSAPHTMFHLQQQQPQQMPSHSSVESSFPVSGSSSSLIRQSSSPAGFLSHLNANSGYGMMRGMGGFRDGSGFMMDGTHRSKGQLSFPSRQNSVLSHISEMESEEAMEGSSPRERSGDGRSFISAFSVASWDESSLFNNSFSGLERGREGEEKMTAGLISLEPQNGEGRNHASGVPHQLSLPKSSPVMTAIEKFLQIHDAVPFKIRAKRGCATHPRSIAERVRRTRISERMKKLQELVPNMDKQTNTADMLDLALDYIKNLQKQVKALSESRASCSCSASTHKLY</sequence>
<dbReference type="OMA" id="HETETMY"/>
<evidence type="ECO:0000256" key="1">
    <source>
        <dbReference type="ARBA" id="ARBA00004123"/>
    </source>
</evidence>
<organism evidence="10 11">
    <name type="scientific">Musa acuminata subsp. malaccensis</name>
    <name type="common">Wild banana</name>
    <name type="synonym">Musa malaccensis</name>
    <dbReference type="NCBI Taxonomy" id="214687"/>
    <lineage>
        <taxon>Eukaryota</taxon>
        <taxon>Viridiplantae</taxon>
        <taxon>Streptophyta</taxon>
        <taxon>Embryophyta</taxon>
        <taxon>Tracheophyta</taxon>
        <taxon>Spermatophyta</taxon>
        <taxon>Magnoliopsida</taxon>
        <taxon>Liliopsida</taxon>
        <taxon>Zingiberales</taxon>
        <taxon>Musaceae</taxon>
        <taxon>Musa</taxon>
    </lineage>
</organism>
<dbReference type="SMART" id="SM00353">
    <property type="entry name" value="HLH"/>
    <property type="match status" value="1"/>
</dbReference>
<dbReference type="PROSITE" id="PS50888">
    <property type="entry name" value="BHLH"/>
    <property type="match status" value="1"/>
</dbReference>
<keyword evidence="4" id="KW-0238">DNA-binding</keyword>
<dbReference type="GO" id="GO:0005634">
    <property type="term" value="C:nucleus"/>
    <property type="evidence" value="ECO:0000318"/>
    <property type="project" value="GO_Central"/>
</dbReference>
<dbReference type="EnsemblPlants" id="Ma07_t22050.1">
    <property type="protein sequence ID" value="Ma07_p22050.1"/>
    <property type="gene ID" value="Ma07_g22050"/>
</dbReference>
<accession>A0A804JYF0</accession>
<keyword evidence="11" id="KW-1185">Reference proteome</keyword>
<dbReference type="Pfam" id="PF00010">
    <property type="entry name" value="HLH"/>
    <property type="match status" value="1"/>
</dbReference>
<dbReference type="PANTHER" id="PTHR16223">
    <property type="entry name" value="TRANSCRIPTION FACTOR BHLH83-RELATED"/>
    <property type="match status" value="1"/>
</dbReference>
<dbReference type="GO" id="GO:0006357">
    <property type="term" value="P:regulation of transcription by RNA polymerase II"/>
    <property type="evidence" value="ECO:0000318"/>
    <property type="project" value="GO_Central"/>
</dbReference>
<dbReference type="Proteomes" id="UP000012960">
    <property type="component" value="Unplaced"/>
</dbReference>
<evidence type="ECO:0000259" key="8">
    <source>
        <dbReference type="PROSITE" id="PS50888"/>
    </source>
</evidence>
<reference evidence="10" key="2">
    <citation type="submission" date="2021-05" db="UniProtKB">
        <authorList>
            <consortium name="EnsemblPlants"/>
        </authorList>
    </citation>
    <scope>IDENTIFICATION</scope>
    <source>
        <strain evidence="10">subsp. malaccensis</strain>
    </source>
</reference>
<feature type="compositionally biased region" description="Low complexity" evidence="7">
    <location>
        <begin position="143"/>
        <end position="168"/>
    </location>
</feature>
<feature type="domain" description="BHLH" evidence="8">
    <location>
        <begin position="342"/>
        <end position="392"/>
    </location>
</feature>
<dbReference type="GO" id="GO:0000981">
    <property type="term" value="F:DNA-binding transcription factor activity, RNA polymerase II-specific"/>
    <property type="evidence" value="ECO:0000318"/>
    <property type="project" value="GO_Central"/>
</dbReference>
<feature type="compositionally biased region" description="Basic and acidic residues" evidence="7">
    <location>
        <begin position="91"/>
        <end position="100"/>
    </location>
</feature>
<proteinExistence type="inferred from homology"/>
<dbReference type="Gramene" id="Ma07_t22050.1">
    <property type="protein sequence ID" value="Ma07_p22050.1"/>
    <property type="gene ID" value="Ma07_g22050"/>
</dbReference>
<dbReference type="InterPro" id="IPR036638">
    <property type="entry name" value="HLH_DNA-bd_sf"/>
</dbReference>
<dbReference type="SUPFAM" id="SSF47459">
    <property type="entry name" value="HLH, helix-loop-helix DNA-binding domain"/>
    <property type="match status" value="1"/>
</dbReference>
<dbReference type="InterPro" id="IPR045843">
    <property type="entry name" value="IND-like"/>
</dbReference>
<comment type="subcellular location">
    <subcellularLocation>
        <location evidence="1">Nucleus</location>
    </subcellularLocation>
</comment>
<keyword evidence="3" id="KW-0805">Transcription regulation</keyword>
<dbReference type="FunCoup" id="A0A804JYF0">
    <property type="interactions" value="2190"/>
</dbReference>
<feature type="region of interest" description="Disordered" evidence="7">
    <location>
        <begin position="88"/>
        <end position="168"/>
    </location>
</feature>
<dbReference type="InterPro" id="IPR011598">
    <property type="entry name" value="bHLH_dom"/>
</dbReference>
<feature type="compositionally biased region" description="Low complexity" evidence="7">
    <location>
        <begin position="101"/>
        <end position="113"/>
    </location>
</feature>
<evidence type="ECO:0000256" key="6">
    <source>
        <dbReference type="ARBA" id="ARBA00023242"/>
    </source>
</evidence>
<evidence type="ECO:0000256" key="7">
    <source>
        <dbReference type="SAM" id="MobiDB-lite"/>
    </source>
</evidence>
<dbReference type="GO" id="GO:0046983">
    <property type="term" value="F:protein dimerization activity"/>
    <property type="evidence" value="ECO:0007669"/>
    <property type="project" value="InterPro"/>
</dbReference>
<dbReference type="GO" id="GO:0000978">
    <property type="term" value="F:RNA polymerase II cis-regulatory region sequence-specific DNA binding"/>
    <property type="evidence" value="ECO:0000318"/>
    <property type="project" value="GO_Central"/>
</dbReference>
<name>A0A804JYF0_MUSAM</name>
<evidence type="ECO:0000256" key="5">
    <source>
        <dbReference type="ARBA" id="ARBA00023163"/>
    </source>
</evidence>
<evidence type="ECO:0000313" key="11">
    <source>
        <dbReference type="Proteomes" id="UP000012960"/>
    </source>
</evidence>
<reference evidence="9" key="1">
    <citation type="submission" date="2021-03" db="EMBL/GenBank/DDBJ databases">
        <authorList>
            <consortium name="Genoscope - CEA"/>
            <person name="William W."/>
        </authorList>
    </citation>
    <scope>NUCLEOTIDE SEQUENCE</scope>
    <source>
        <strain evidence="9">Doubled-haploid Pahang</strain>
    </source>
</reference>
<dbReference type="PANTHER" id="PTHR16223:SF125">
    <property type="entry name" value="OS08G0506700 PROTEIN"/>
    <property type="match status" value="1"/>
</dbReference>
<dbReference type="OrthoDB" id="2019494at2759"/>
<evidence type="ECO:0000313" key="9">
    <source>
        <dbReference type="EMBL" id="CAG1857399.1"/>
    </source>
</evidence>
<protein>
    <submittedName>
        <fullName evidence="9">(wild Malaysian banana) hypothetical protein</fullName>
    </submittedName>
</protein>
<dbReference type="InParanoid" id="A0A804JYF0"/>
<dbReference type="FunFam" id="4.10.280.10:FF:000021">
    <property type="entry name" value="Transcription factor bHLH130 family"/>
    <property type="match status" value="1"/>
</dbReference>
<dbReference type="EMBL" id="HG996473">
    <property type="protein sequence ID" value="CAG1857399.1"/>
    <property type="molecule type" value="Genomic_DNA"/>
</dbReference>
<evidence type="ECO:0000256" key="4">
    <source>
        <dbReference type="ARBA" id="ARBA00023125"/>
    </source>
</evidence>